<gene>
    <name evidence="11" type="ORF">CKO21_17860</name>
</gene>
<evidence type="ECO:0000256" key="7">
    <source>
        <dbReference type="ARBA" id="ARBA00023136"/>
    </source>
</evidence>
<dbReference type="EMBL" id="NRRE01000034">
    <property type="protein sequence ID" value="MBK1699113.1"/>
    <property type="molecule type" value="Genomic_DNA"/>
</dbReference>
<comment type="similarity">
    <text evidence="8 9">Belongs to the TRAP transporter small permease family.</text>
</comment>
<feature type="transmembrane region" description="Helical" evidence="9">
    <location>
        <begin position="145"/>
        <end position="162"/>
    </location>
</feature>
<keyword evidence="6 9" id="KW-1133">Transmembrane helix</keyword>
<dbReference type="InterPro" id="IPR055348">
    <property type="entry name" value="DctQ"/>
</dbReference>
<feature type="transmembrane region" description="Helical" evidence="9">
    <location>
        <begin position="33"/>
        <end position="54"/>
    </location>
</feature>
<evidence type="ECO:0000256" key="9">
    <source>
        <dbReference type="RuleBase" id="RU369079"/>
    </source>
</evidence>
<evidence type="ECO:0000256" key="1">
    <source>
        <dbReference type="ARBA" id="ARBA00004429"/>
    </source>
</evidence>
<accession>A0A934QKZ2</accession>
<name>A0A934QKZ2_9PROT</name>
<dbReference type="GO" id="GO:0005886">
    <property type="term" value="C:plasma membrane"/>
    <property type="evidence" value="ECO:0007669"/>
    <property type="project" value="UniProtKB-SubCell"/>
</dbReference>
<sequence length="192" mass="21712">MTTPDPADSTSSDAMALDVEPPFSFSEYAIEDYIVLVVFWLLAADVFAQFFSRFVLDDSIGWTEEMARYLLIAVGFLGGAMAVRRNSHIMMEFLYRYMSEPMGRLLAVFVDVVRLIFFGMLAWLTYELAARTNSYMTSVDIPKSVIYYVACAGFVLMTFRMVHRILQLWPQRFKASVSAPGKRTAANEEAAG</sequence>
<dbReference type="GO" id="GO:0015740">
    <property type="term" value="P:C4-dicarboxylate transport"/>
    <property type="evidence" value="ECO:0007669"/>
    <property type="project" value="TreeGrafter"/>
</dbReference>
<feature type="transmembrane region" description="Helical" evidence="9">
    <location>
        <begin position="105"/>
        <end position="125"/>
    </location>
</feature>
<dbReference type="PANTHER" id="PTHR35011:SF11">
    <property type="entry name" value="TRAP TRANSPORTER SMALL PERMEASE PROTEIN"/>
    <property type="match status" value="1"/>
</dbReference>
<evidence type="ECO:0000313" key="11">
    <source>
        <dbReference type="EMBL" id="MBK1699113.1"/>
    </source>
</evidence>
<keyword evidence="3" id="KW-1003">Cell membrane</keyword>
<evidence type="ECO:0000256" key="8">
    <source>
        <dbReference type="ARBA" id="ARBA00038436"/>
    </source>
</evidence>
<protein>
    <recommendedName>
        <fullName evidence="9">TRAP transporter small permease protein</fullName>
    </recommendedName>
</protein>
<reference evidence="11" key="2">
    <citation type="journal article" date="2020" name="Microorganisms">
        <title>Osmotic Adaptation and Compatible Solute Biosynthesis of Phototrophic Bacteria as Revealed from Genome Analyses.</title>
        <authorList>
            <person name="Imhoff J.F."/>
            <person name="Rahn T."/>
            <person name="Kunzel S."/>
            <person name="Keller A."/>
            <person name="Neulinger S.C."/>
        </authorList>
    </citation>
    <scope>NUCLEOTIDE SEQUENCE</scope>
    <source>
        <strain evidence="11">DSM 9154</strain>
    </source>
</reference>
<comment type="caution">
    <text evidence="11">The sequence shown here is derived from an EMBL/GenBank/DDBJ whole genome shotgun (WGS) entry which is preliminary data.</text>
</comment>
<comment type="subcellular location">
    <subcellularLocation>
        <location evidence="1 9">Cell inner membrane</location>
        <topology evidence="1 9">Multi-pass membrane protein</topology>
    </subcellularLocation>
</comment>
<keyword evidence="5 9" id="KW-0812">Transmembrane</keyword>
<keyword evidence="7 9" id="KW-0472">Membrane</keyword>
<reference evidence="11" key="1">
    <citation type="submission" date="2017-08" db="EMBL/GenBank/DDBJ databases">
        <authorList>
            <person name="Imhoff J.F."/>
            <person name="Rahn T."/>
            <person name="Kuenzel S."/>
            <person name="Neulinger S.C."/>
        </authorList>
    </citation>
    <scope>NUCLEOTIDE SEQUENCE</scope>
    <source>
        <strain evidence="11">DSM 9154</strain>
    </source>
</reference>
<evidence type="ECO:0000256" key="5">
    <source>
        <dbReference type="ARBA" id="ARBA00022692"/>
    </source>
</evidence>
<feature type="domain" description="Tripartite ATP-independent periplasmic transporters DctQ component" evidence="10">
    <location>
        <begin position="46"/>
        <end position="169"/>
    </location>
</feature>
<comment type="function">
    <text evidence="9">Part of the tripartite ATP-independent periplasmic (TRAP) transport system.</text>
</comment>
<evidence type="ECO:0000256" key="3">
    <source>
        <dbReference type="ARBA" id="ARBA00022475"/>
    </source>
</evidence>
<evidence type="ECO:0000256" key="4">
    <source>
        <dbReference type="ARBA" id="ARBA00022519"/>
    </source>
</evidence>
<feature type="transmembrane region" description="Helical" evidence="9">
    <location>
        <begin position="66"/>
        <end position="84"/>
    </location>
</feature>
<dbReference type="Pfam" id="PF04290">
    <property type="entry name" value="DctQ"/>
    <property type="match status" value="1"/>
</dbReference>
<keyword evidence="12" id="KW-1185">Reference proteome</keyword>
<dbReference type="RefSeq" id="WP_081728333.1">
    <property type="nucleotide sequence ID" value="NZ_NRRE01000034.1"/>
</dbReference>
<proteinExistence type="inferred from homology"/>
<dbReference type="GO" id="GO:0022857">
    <property type="term" value="F:transmembrane transporter activity"/>
    <property type="evidence" value="ECO:0007669"/>
    <property type="project" value="UniProtKB-UniRule"/>
</dbReference>
<dbReference type="InterPro" id="IPR007387">
    <property type="entry name" value="TRAP_DctQ"/>
</dbReference>
<dbReference type="PANTHER" id="PTHR35011">
    <property type="entry name" value="2,3-DIKETO-L-GULONATE TRAP TRANSPORTER SMALL PERMEASE PROTEIN YIAM"/>
    <property type="match status" value="1"/>
</dbReference>
<evidence type="ECO:0000256" key="2">
    <source>
        <dbReference type="ARBA" id="ARBA00022448"/>
    </source>
</evidence>
<dbReference type="Proteomes" id="UP000778970">
    <property type="component" value="Unassembled WGS sequence"/>
</dbReference>
<keyword evidence="2 9" id="KW-0813">Transport</keyword>
<keyword evidence="4 9" id="KW-0997">Cell inner membrane</keyword>
<organism evidence="11 12">
    <name type="scientific">Rhodovibrio salinarum</name>
    <dbReference type="NCBI Taxonomy" id="1087"/>
    <lineage>
        <taxon>Bacteria</taxon>
        <taxon>Pseudomonadati</taxon>
        <taxon>Pseudomonadota</taxon>
        <taxon>Alphaproteobacteria</taxon>
        <taxon>Rhodospirillales</taxon>
        <taxon>Rhodovibrionaceae</taxon>
        <taxon>Rhodovibrio</taxon>
    </lineage>
</organism>
<evidence type="ECO:0000256" key="6">
    <source>
        <dbReference type="ARBA" id="ARBA00022989"/>
    </source>
</evidence>
<evidence type="ECO:0000259" key="10">
    <source>
        <dbReference type="Pfam" id="PF04290"/>
    </source>
</evidence>
<evidence type="ECO:0000313" key="12">
    <source>
        <dbReference type="Proteomes" id="UP000778970"/>
    </source>
</evidence>
<dbReference type="AlphaFoldDB" id="A0A934QKZ2"/>
<comment type="subunit">
    <text evidence="9">The complex comprises the extracytoplasmic solute receptor protein and the two transmembrane proteins.</text>
</comment>